<comment type="subcellular location">
    <subcellularLocation>
        <location evidence="2 7">Cytoplasm</location>
    </subcellularLocation>
</comment>
<reference evidence="8" key="1">
    <citation type="submission" date="2023-02" db="EMBL/GenBank/DDBJ databases">
        <title>Mating type loci evolution in Malassezia.</title>
        <authorList>
            <person name="Coelho M.A."/>
        </authorList>
    </citation>
    <scope>NUCLEOTIDE SEQUENCE</scope>
    <source>
        <strain evidence="8">CBS 14136</strain>
    </source>
</reference>
<dbReference type="GO" id="GO:0003755">
    <property type="term" value="F:peptidyl-prolyl cis-trans isomerase activity"/>
    <property type="evidence" value="ECO:0007669"/>
    <property type="project" value="UniProtKB-KW"/>
</dbReference>
<dbReference type="SUPFAM" id="SSF140984">
    <property type="entry name" value="PTPA-like"/>
    <property type="match status" value="1"/>
</dbReference>
<keyword evidence="4 7" id="KW-0963">Cytoplasm</keyword>
<dbReference type="GO" id="GO:0007052">
    <property type="term" value="P:mitotic spindle organization"/>
    <property type="evidence" value="ECO:0007669"/>
    <property type="project" value="TreeGrafter"/>
</dbReference>
<dbReference type="Pfam" id="PF03095">
    <property type="entry name" value="PTPA"/>
    <property type="match status" value="1"/>
</dbReference>
<evidence type="ECO:0000256" key="4">
    <source>
        <dbReference type="ARBA" id="ARBA00022490"/>
    </source>
</evidence>
<sequence>MQVLPELDWIDAEDEEVRQRICAPKRVIRDDADMNLWITSSAHDKLLVFIMRLGEACVDQRTPCVSWDEDAKRQRSISSDPVDRLLAMLQKIDAWTDTIEPLTGSQRFGNLAFRTWGKTLDEHLDALHSELLPETLHPFITELRTYLQESFGSFVRIDYGTGHELNFIAWLCYLYRLRFFSEQSETTHSKSVEQRIGLEVVPAYLRVVWHLQDRYSLEPAGSHGVWGLDDYQFVPYILGAAQLRNCTTLKPKDVINKNQYPFVSETGPRSGPRISIDKTLYYKLPDEDSLVPNMYISSLARIYSLKRGPFHEHSPLLNDIANDVPSWGKVYTGMLKITSYLVE</sequence>
<dbReference type="Gene3D" id="1.20.120.1150">
    <property type="match status" value="1"/>
</dbReference>
<dbReference type="GO" id="GO:0005634">
    <property type="term" value="C:nucleus"/>
    <property type="evidence" value="ECO:0007669"/>
    <property type="project" value="TreeGrafter"/>
</dbReference>
<dbReference type="InterPro" id="IPR037218">
    <property type="entry name" value="PTPA_sf"/>
</dbReference>
<comment type="catalytic activity">
    <reaction evidence="1 7">
        <text>[protein]-peptidylproline (omega=180) = [protein]-peptidylproline (omega=0)</text>
        <dbReference type="Rhea" id="RHEA:16237"/>
        <dbReference type="Rhea" id="RHEA-COMP:10747"/>
        <dbReference type="Rhea" id="RHEA-COMP:10748"/>
        <dbReference type="ChEBI" id="CHEBI:83833"/>
        <dbReference type="ChEBI" id="CHEBI:83834"/>
        <dbReference type="EC" id="5.2.1.8"/>
    </reaction>
</comment>
<dbReference type="AlphaFoldDB" id="A0AAF0FGV2"/>
<dbReference type="GO" id="GO:0008160">
    <property type="term" value="F:protein tyrosine phosphatase activator activity"/>
    <property type="evidence" value="ECO:0007669"/>
    <property type="project" value="TreeGrafter"/>
</dbReference>
<dbReference type="PANTHER" id="PTHR10012:SF0">
    <property type="entry name" value="SERINE_THREONINE-PROTEIN PHOSPHATASE 2A ACTIVATOR"/>
    <property type="match status" value="1"/>
</dbReference>
<dbReference type="PANTHER" id="PTHR10012">
    <property type="entry name" value="SERINE/THREONINE-PROTEIN PHOSPHATASE 2A REGULATORY SUBUNIT B"/>
    <property type="match status" value="1"/>
</dbReference>
<protein>
    <recommendedName>
        <fullName evidence="7">Serine/threonine-protein phosphatase 2A activator</fullName>
        <ecNumber evidence="7">5.2.1.8</ecNumber>
    </recommendedName>
    <alternativeName>
        <fullName evidence="7">Phosphotyrosyl phosphatase activator</fullName>
    </alternativeName>
</protein>
<dbReference type="CDD" id="cd04087">
    <property type="entry name" value="PTPA"/>
    <property type="match status" value="1"/>
</dbReference>
<evidence type="ECO:0000256" key="6">
    <source>
        <dbReference type="ARBA" id="ARBA00023235"/>
    </source>
</evidence>
<evidence type="ECO:0000256" key="1">
    <source>
        <dbReference type="ARBA" id="ARBA00000971"/>
    </source>
</evidence>
<proteinExistence type="inferred from homology"/>
<comment type="function">
    <text evidence="7">PPIases accelerate the folding of proteins. It catalyzes the cis-trans isomerization of proline imidic peptide bonds in oligopeptides.</text>
</comment>
<accession>A0AAF0FGV2</accession>
<evidence type="ECO:0000256" key="2">
    <source>
        <dbReference type="ARBA" id="ARBA00004496"/>
    </source>
</evidence>
<keyword evidence="5 7" id="KW-0697">Rotamase</keyword>
<evidence type="ECO:0000313" key="9">
    <source>
        <dbReference type="Proteomes" id="UP001214628"/>
    </source>
</evidence>
<evidence type="ECO:0000313" key="8">
    <source>
        <dbReference type="EMBL" id="WFD44333.1"/>
    </source>
</evidence>
<dbReference type="Proteomes" id="UP001214628">
    <property type="component" value="Chromosome 4"/>
</dbReference>
<dbReference type="EMBL" id="CP118378">
    <property type="protein sequence ID" value="WFD44333.1"/>
    <property type="molecule type" value="Genomic_DNA"/>
</dbReference>
<comment type="similarity">
    <text evidence="3 7">Belongs to the PTPA-type PPIase family.</text>
</comment>
<dbReference type="InterPro" id="IPR004327">
    <property type="entry name" value="Phstyr_phstse_ac"/>
</dbReference>
<dbReference type="GO" id="GO:0000159">
    <property type="term" value="C:protein phosphatase type 2A complex"/>
    <property type="evidence" value="ECO:0007669"/>
    <property type="project" value="TreeGrafter"/>
</dbReference>
<keyword evidence="9" id="KW-1185">Reference proteome</keyword>
<evidence type="ECO:0000256" key="3">
    <source>
        <dbReference type="ARBA" id="ARBA00011019"/>
    </source>
</evidence>
<organism evidence="8 9">
    <name type="scientific">Malassezia psittaci</name>
    <dbReference type="NCBI Taxonomy" id="1821823"/>
    <lineage>
        <taxon>Eukaryota</taxon>
        <taxon>Fungi</taxon>
        <taxon>Dikarya</taxon>
        <taxon>Basidiomycota</taxon>
        <taxon>Ustilaginomycotina</taxon>
        <taxon>Malasseziomycetes</taxon>
        <taxon>Malasseziales</taxon>
        <taxon>Malasseziaceae</taxon>
        <taxon>Malassezia</taxon>
    </lineage>
</organism>
<name>A0AAF0FGV2_9BASI</name>
<gene>
    <name evidence="8" type="primary">RRD1</name>
    <name evidence="8" type="ORF">MPSI1_003000</name>
</gene>
<evidence type="ECO:0000256" key="7">
    <source>
        <dbReference type="RuleBase" id="RU361210"/>
    </source>
</evidence>
<evidence type="ECO:0000256" key="5">
    <source>
        <dbReference type="ARBA" id="ARBA00023110"/>
    </source>
</evidence>
<keyword evidence="6 7" id="KW-0413">Isomerase</keyword>
<dbReference type="GO" id="GO:0005737">
    <property type="term" value="C:cytoplasm"/>
    <property type="evidence" value="ECO:0007669"/>
    <property type="project" value="UniProtKB-SubCell"/>
</dbReference>
<dbReference type="EC" id="5.2.1.8" evidence="7"/>
<dbReference type="InterPro" id="IPR043170">
    <property type="entry name" value="PTPA_C_lid"/>
</dbReference>
<dbReference type="PIRSF" id="PIRSF016325">
    <property type="entry name" value="Phstyr_phstse_ac"/>
    <property type="match status" value="1"/>
</dbReference>